<dbReference type="PRINTS" id="PR00326">
    <property type="entry name" value="GTP1OBG"/>
</dbReference>
<dbReference type="Pfam" id="PF02421">
    <property type="entry name" value="FeoB_N"/>
    <property type="match status" value="1"/>
</dbReference>
<evidence type="ECO:0000256" key="8">
    <source>
        <dbReference type="ARBA" id="ARBA00023004"/>
    </source>
</evidence>
<evidence type="ECO:0000256" key="2">
    <source>
        <dbReference type="ARBA" id="ARBA00022448"/>
    </source>
</evidence>
<keyword evidence="9" id="KW-0406">Ion transport</keyword>
<organism evidence="15 16">
    <name type="scientific">Candidatus Bandiella euplotis</name>
    <dbReference type="NCBI Taxonomy" id="1664265"/>
    <lineage>
        <taxon>Bacteria</taxon>
        <taxon>Pseudomonadati</taxon>
        <taxon>Pseudomonadota</taxon>
        <taxon>Alphaproteobacteria</taxon>
        <taxon>Rickettsiales</taxon>
        <taxon>Candidatus Midichloriaceae</taxon>
        <taxon>Candidatus Bandiella</taxon>
    </lineage>
</organism>
<evidence type="ECO:0000256" key="5">
    <source>
        <dbReference type="ARBA" id="ARBA00022692"/>
    </source>
</evidence>
<evidence type="ECO:0000256" key="1">
    <source>
        <dbReference type="ARBA" id="ARBA00004651"/>
    </source>
</evidence>
<feature type="transmembrane region" description="Helical" evidence="13">
    <location>
        <begin position="683"/>
        <end position="704"/>
    </location>
</feature>
<evidence type="ECO:0000256" key="10">
    <source>
        <dbReference type="ARBA" id="ARBA00023134"/>
    </source>
</evidence>
<keyword evidence="5 13" id="KW-0812">Transmembrane</keyword>
<keyword evidence="8 13" id="KW-0408">Iron</keyword>
<keyword evidence="11 13" id="KW-0472">Membrane</keyword>
<feature type="transmembrane region" description="Helical" evidence="13">
    <location>
        <begin position="282"/>
        <end position="303"/>
    </location>
</feature>
<dbReference type="Gene3D" id="3.40.50.300">
    <property type="entry name" value="P-loop containing nucleotide triphosphate hydrolases"/>
    <property type="match status" value="1"/>
</dbReference>
<dbReference type="InterPro" id="IPR006073">
    <property type="entry name" value="GTP-bd"/>
</dbReference>
<dbReference type="PROSITE" id="PS51711">
    <property type="entry name" value="G_FEOB"/>
    <property type="match status" value="1"/>
</dbReference>
<keyword evidence="3" id="KW-1003">Cell membrane</keyword>
<dbReference type="CDD" id="cd01879">
    <property type="entry name" value="FeoB"/>
    <property type="match status" value="1"/>
</dbReference>
<name>A0ABZ0UMM7_9RICK</name>
<evidence type="ECO:0000256" key="7">
    <source>
        <dbReference type="ARBA" id="ARBA00022989"/>
    </source>
</evidence>
<feature type="transmembrane region" description="Helical" evidence="13">
    <location>
        <begin position="655"/>
        <end position="676"/>
    </location>
</feature>
<gene>
    <name evidence="15" type="ORF">Bandiella_01326</name>
</gene>
<feature type="transmembrane region" description="Helical" evidence="13">
    <location>
        <begin position="509"/>
        <end position="530"/>
    </location>
</feature>
<keyword evidence="4 13" id="KW-0410">Iron transport</keyword>
<evidence type="ECO:0000256" key="13">
    <source>
        <dbReference type="RuleBase" id="RU362098"/>
    </source>
</evidence>
<proteinExistence type="inferred from homology"/>
<dbReference type="Proteomes" id="UP001327219">
    <property type="component" value="Chromosome"/>
</dbReference>
<evidence type="ECO:0000313" key="15">
    <source>
        <dbReference type="EMBL" id="WPX97182.1"/>
    </source>
</evidence>
<evidence type="ECO:0000256" key="3">
    <source>
        <dbReference type="ARBA" id="ARBA00022475"/>
    </source>
</evidence>
<dbReference type="EMBL" id="CP110820">
    <property type="protein sequence ID" value="WPX97182.1"/>
    <property type="molecule type" value="Genomic_DNA"/>
</dbReference>
<dbReference type="InterPro" id="IPR030389">
    <property type="entry name" value="G_FEOB_dom"/>
</dbReference>
<dbReference type="SUPFAM" id="SSF52540">
    <property type="entry name" value="P-loop containing nucleoside triphosphate hydrolases"/>
    <property type="match status" value="1"/>
</dbReference>
<dbReference type="InterPro" id="IPR003373">
    <property type="entry name" value="Fe2_transport_prot-B"/>
</dbReference>
<feature type="transmembrane region" description="Helical" evidence="13">
    <location>
        <begin position="571"/>
        <end position="593"/>
    </location>
</feature>
<feature type="transmembrane region" description="Helical" evidence="13">
    <location>
        <begin position="342"/>
        <end position="366"/>
    </location>
</feature>
<dbReference type="NCBIfam" id="TIGR00437">
    <property type="entry name" value="feoB"/>
    <property type="match status" value="1"/>
</dbReference>
<accession>A0ABZ0UMM7</accession>
<dbReference type="Pfam" id="PF07664">
    <property type="entry name" value="FeoB_C"/>
    <property type="match status" value="1"/>
</dbReference>
<dbReference type="InterPro" id="IPR011640">
    <property type="entry name" value="Fe2_transport_prot_B_C"/>
</dbReference>
<comment type="subcellular location">
    <subcellularLocation>
        <location evidence="13">Cell inner membrane</location>
        <topology evidence="13">Multi-pass membrane protein</topology>
    </subcellularLocation>
    <subcellularLocation>
        <location evidence="1">Cell membrane</location>
        <topology evidence="1">Multi-pass membrane protein</topology>
    </subcellularLocation>
</comment>
<dbReference type="InterPro" id="IPR027417">
    <property type="entry name" value="P-loop_NTPase"/>
</dbReference>
<dbReference type="RefSeq" id="WP_323732782.1">
    <property type="nucleotide sequence ID" value="NZ_CP110820.1"/>
</dbReference>
<feature type="domain" description="FeoB-type G" evidence="14">
    <location>
        <begin position="3"/>
        <end position="168"/>
    </location>
</feature>
<comment type="function">
    <text evidence="13">Probable transporter of a GTP-driven Fe(2+) uptake system.</text>
</comment>
<keyword evidence="16" id="KW-1185">Reference proteome</keyword>
<reference evidence="15 16" key="1">
    <citation type="submission" date="2022-11" db="EMBL/GenBank/DDBJ databases">
        <title>Host association and intracellularity evolved multiple times independently in the Rickettsiales.</title>
        <authorList>
            <person name="Castelli M."/>
            <person name="Nardi T."/>
            <person name="Gammuto L."/>
            <person name="Bellinzona G."/>
            <person name="Sabaneyeva E."/>
            <person name="Potekhin A."/>
            <person name="Serra V."/>
            <person name="Petroni G."/>
            <person name="Sassera D."/>
        </authorList>
    </citation>
    <scope>NUCLEOTIDE SEQUENCE [LARGE SCALE GENOMIC DNA]</scope>
    <source>
        <strain evidence="15 16">NDG2</strain>
    </source>
</reference>
<comment type="similarity">
    <text evidence="13">Belongs to the TRAFAC class TrmE-Era-EngA-EngB-Septin-like GTPase superfamily. FeoB GTPase (TC 9.A.8) family.</text>
</comment>
<evidence type="ECO:0000256" key="4">
    <source>
        <dbReference type="ARBA" id="ARBA00022496"/>
    </source>
</evidence>
<evidence type="ECO:0000313" key="16">
    <source>
        <dbReference type="Proteomes" id="UP001327219"/>
    </source>
</evidence>
<evidence type="ECO:0000256" key="6">
    <source>
        <dbReference type="ARBA" id="ARBA00022741"/>
    </source>
</evidence>
<keyword evidence="2 13" id="KW-0813">Transport</keyword>
<evidence type="ECO:0000256" key="9">
    <source>
        <dbReference type="ARBA" id="ARBA00023065"/>
    </source>
</evidence>
<dbReference type="Pfam" id="PF07670">
    <property type="entry name" value="Gate"/>
    <property type="match status" value="2"/>
</dbReference>
<evidence type="ECO:0000259" key="14">
    <source>
        <dbReference type="PROSITE" id="PS51711"/>
    </source>
</evidence>
<dbReference type="InterPro" id="IPR011642">
    <property type="entry name" value="Gate_dom"/>
</dbReference>
<keyword evidence="10 13" id="KW-0342">GTP-binding</keyword>
<dbReference type="InterPro" id="IPR050860">
    <property type="entry name" value="FeoB_GTPase"/>
</dbReference>
<sequence>MKKVSIGIIGNPNSGKSTIFNSLTGLDQKTGNWAGVTVKKRIGIVSTCDAELEITDLPGLYSLGVGEGRSSDQNLAVDFIAKEQFDYLINVIDSTNLARHLYLTLQLLERKIPIVLVLNMDDVARKKGIIIDEKKLSQTLNCPVIKASARNKYDTLKLKNFLLNYENTPQFFDILELYPSQIRQFYLSLKNLLESKAYELTNHNKMTLLEGNLADHYPKDIKTFAQAAYQDIERDMGQTPAFALVNSRYSAIDTVAKKVLKTEISPSESFSDKLDNIFLNKILGLPIFLFIMYLTFIFSINFGGAFQEFFNIFAEATFIDIPVLITSKIYDAKWLGMIVQGLGGGIQTVASFIPIIAAMYVFLAFLDDAGYVARASVITNRWMKGLGLSGQSFFPLIIGLGCNVPAIMGTRILGSRRERISTIMMIPFVSCAARLAVYMMFCLVFFPNHTQNILFLLYAISGIMGVITGLLVNDKSYSAHPKMLIELPEYRLPSIKKIISSGILQTKSFILGAGKTIIIVFLIISFISFIKIPIKEKITEEIIEISLVSFIGQRSTILFKPLGLEEKNWPAVVGIFTGILAKEMVVGTLVSLYTDDELQVRMDSPKIIEKYKQAVLSIPKNLANMFYKSGEAIPDGLVTSVANNIGENFDDKLAVFAYLIFILIYFPCVSVFGVIANEVGKKWAIISALWSTISAYAVATIFYQTASIFINGNHDYKFLILGIGLFGISAYILRSYVTYTLSKEEKGAMIGTLQ</sequence>
<keyword evidence="7 13" id="KW-1133">Transmembrane helix</keyword>
<feature type="transmembrane region" description="Helical" evidence="13">
    <location>
        <begin position="716"/>
        <end position="733"/>
    </location>
</feature>
<feature type="transmembrane region" description="Helical" evidence="13">
    <location>
        <begin position="425"/>
        <end position="447"/>
    </location>
</feature>
<dbReference type="PANTHER" id="PTHR43185:SF1">
    <property type="entry name" value="FE(2+) TRANSPORTER FEOB"/>
    <property type="match status" value="1"/>
</dbReference>
<keyword evidence="6" id="KW-0547">Nucleotide-binding</keyword>
<feature type="transmembrane region" description="Helical" evidence="13">
    <location>
        <begin position="393"/>
        <end position="413"/>
    </location>
</feature>
<evidence type="ECO:0000256" key="12">
    <source>
        <dbReference type="NCBIfam" id="TIGR00437"/>
    </source>
</evidence>
<protein>
    <recommendedName>
        <fullName evidence="12 13">Ferrous iron transport protein B</fullName>
    </recommendedName>
</protein>
<feature type="transmembrane region" description="Helical" evidence="13">
    <location>
        <begin position="453"/>
        <end position="473"/>
    </location>
</feature>
<dbReference type="PANTHER" id="PTHR43185">
    <property type="entry name" value="FERROUS IRON TRANSPORT PROTEIN B"/>
    <property type="match status" value="1"/>
</dbReference>
<evidence type="ECO:0000256" key="11">
    <source>
        <dbReference type="ARBA" id="ARBA00023136"/>
    </source>
</evidence>